<comment type="caution">
    <text evidence="2">The sequence shown here is derived from an EMBL/GenBank/DDBJ whole genome shotgun (WGS) entry which is preliminary data.</text>
</comment>
<dbReference type="EMBL" id="JBHSUA010000021">
    <property type="protein sequence ID" value="MFC6397667.1"/>
    <property type="molecule type" value="Genomic_DNA"/>
</dbReference>
<dbReference type="Pfam" id="PF12710">
    <property type="entry name" value="HAD"/>
    <property type="match status" value="1"/>
</dbReference>
<dbReference type="SUPFAM" id="SSF56784">
    <property type="entry name" value="HAD-like"/>
    <property type="match status" value="1"/>
</dbReference>
<accession>A0ABW1X674</accession>
<feature type="domain" description="Thioester reductase (TE)" evidence="1">
    <location>
        <begin position="42"/>
        <end position="360"/>
    </location>
</feature>
<sequence>MSEHNPQVPSASFGVPVAPAHVPPLLDGRLAELLAGKKIVMTGVTGFIGEQILWKILTELPDTRAVVLVRPKGSLSARDRVVSLLKKPIFKELATAAGGADALCDARVDVLSGDLPHVPDLPRDLDVVIHCAGDVSFDPPIDAAFKTNVLGTKALMEKMLEACSDDQGNLVRVPHYVHISTAYTAGRRRGAIPEAAHVHDVDYQVETQAALAMAERVENESRSAERLTILRKQAEKEHRQAGYLTTAEDTERRRQEWVKAELVEAGTERARSLGWTDVYTFAKAMGERIVEDLGKGIKVSVVRPAIVESSLVHPYPGWIEGFKMADPIILAYGKGQLKEFPASPDAALDIVPCDHVVNAIVAVCATDPAVGQPEYYHCSTGARNPLTFRRIYELLREYFAEHPYTRSDGTVAPLATWSFPGEEPVKMYLEVAERAHRLGEQAVTWLPRGKRTRDAVVALDRQGKNLDFLRRYLSLYGEYLQSQLHFVDDCTLALHNSLHPDDVAAFAFDTGVVDWRVYMKEIHAPAITDPVRRLEAARKRRGTRASTFRELKPAQQPGTILAAFDLDGTVMSTNVVETYLWARLPQLSLGGKAKEVAGVAAHLPRYLGAERRDRATFLRTLYRRYEGMSMEQLERFVDQQMTPFVRDRLSPEAIARIKEHRDAGHTTILLTGVIRPLTRPLEDLFDVVVAAELETDAQGTCTGFLLNPPMVGDARSAWLKHYASLHGVDLSKSFAYADSHVDLPMLNAVGNPVVVDPDVGLVRAARKNGWSIVDWPAPETMPRWRMPRRQR</sequence>
<evidence type="ECO:0000313" key="2">
    <source>
        <dbReference type="EMBL" id="MFC6397667.1"/>
    </source>
</evidence>
<proteinExistence type="predicted"/>
<name>A0ABW1X674_9ACTN</name>
<gene>
    <name evidence="2" type="ORF">ACFP57_11835</name>
</gene>
<dbReference type="Gene3D" id="3.40.50.720">
    <property type="entry name" value="NAD(P)-binding Rossmann-like Domain"/>
    <property type="match status" value="1"/>
</dbReference>
<evidence type="ECO:0000259" key="1">
    <source>
        <dbReference type="Pfam" id="PF07993"/>
    </source>
</evidence>
<dbReference type="Gene3D" id="3.40.50.1000">
    <property type="entry name" value="HAD superfamily/HAD-like"/>
    <property type="match status" value="1"/>
</dbReference>
<protein>
    <submittedName>
        <fullName evidence="2">HAD-IB family phosphatase</fullName>
    </submittedName>
</protein>
<dbReference type="InterPro" id="IPR036412">
    <property type="entry name" value="HAD-like_sf"/>
</dbReference>
<dbReference type="InterPro" id="IPR036291">
    <property type="entry name" value="NAD(P)-bd_dom_sf"/>
</dbReference>
<evidence type="ECO:0000313" key="3">
    <source>
        <dbReference type="Proteomes" id="UP001596266"/>
    </source>
</evidence>
<dbReference type="Pfam" id="PF07993">
    <property type="entry name" value="NAD_binding_4"/>
    <property type="match status" value="1"/>
</dbReference>
<dbReference type="Gene3D" id="1.20.1440.100">
    <property type="entry name" value="SG protein - dephosphorylation function"/>
    <property type="match status" value="1"/>
</dbReference>
<dbReference type="InterPro" id="IPR013120">
    <property type="entry name" value="FAR_NAD-bd"/>
</dbReference>
<dbReference type="SUPFAM" id="SSF51735">
    <property type="entry name" value="NAD(P)-binding Rossmann-fold domains"/>
    <property type="match status" value="1"/>
</dbReference>
<dbReference type="PANTHER" id="PTHR11011">
    <property type="entry name" value="MALE STERILITY PROTEIN 2-RELATED"/>
    <property type="match status" value="1"/>
</dbReference>
<dbReference type="NCBIfam" id="TIGR01488">
    <property type="entry name" value="HAD-SF-IB"/>
    <property type="match status" value="1"/>
</dbReference>
<keyword evidence="3" id="KW-1185">Reference proteome</keyword>
<reference evidence="3" key="1">
    <citation type="journal article" date="2019" name="Int. J. Syst. Evol. Microbiol.">
        <title>The Global Catalogue of Microorganisms (GCM) 10K type strain sequencing project: providing services to taxonomists for standard genome sequencing and annotation.</title>
        <authorList>
            <consortium name="The Broad Institute Genomics Platform"/>
            <consortium name="The Broad Institute Genome Sequencing Center for Infectious Disease"/>
            <person name="Wu L."/>
            <person name="Ma J."/>
        </authorList>
    </citation>
    <scope>NUCLEOTIDE SEQUENCE [LARGE SCALE GENOMIC DNA]</scope>
    <source>
        <strain evidence="3">CGMCC 1.15277</strain>
    </source>
</reference>
<dbReference type="InterPro" id="IPR026055">
    <property type="entry name" value="FAR"/>
</dbReference>
<organism evidence="2 3">
    <name type="scientific">Luteococcus sanguinis</name>
    <dbReference type="NCBI Taxonomy" id="174038"/>
    <lineage>
        <taxon>Bacteria</taxon>
        <taxon>Bacillati</taxon>
        <taxon>Actinomycetota</taxon>
        <taxon>Actinomycetes</taxon>
        <taxon>Propionibacteriales</taxon>
        <taxon>Propionibacteriaceae</taxon>
        <taxon>Luteococcus</taxon>
    </lineage>
</organism>
<dbReference type="PANTHER" id="PTHR11011:SF45">
    <property type="entry name" value="FATTY ACYL-COA REDUCTASE CG8306-RELATED"/>
    <property type="match status" value="1"/>
</dbReference>
<dbReference type="InterPro" id="IPR023214">
    <property type="entry name" value="HAD_sf"/>
</dbReference>
<dbReference type="Proteomes" id="UP001596266">
    <property type="component" value="Unassembled WGS sequence"/>
</dbReference>
<dbReference type="RefSeq" id="WP_343886169.1">
    <property type="nucleotide sequence ID" value="NZ_BAAAKI010000013.1"/>
</dbReference>